<dbReference type="InterPro" id="IPR001173">
    <property type="entry name" value="Glyco_trans_2-like"/>
</dbReference>
<dbReference type="PANTHER" id="PTHR43179">
    <property type="entry name" value="RHAMNOSYLTRANSFERASE WBBL"/>
    <property type="match status" value="1"/>
</dbReference>
<comment type="caution">
    <text evidence="6">The sequence shown here is derived from an EMBL/GenBank/DDBJ whole genome shotgun (WGS) entry which is preliminary data.</text>
</comment>
<dbReference type="Pfam" id="PF00535">
    <property type="entry name" value="Glycos_transf_2"/>
    <property type="match status" value="1"/>
</dbReference>
<evidence type="ECO:0000256" key="2">
    <source>
        <dbReference type="ARBA" id="ARBA00006739"/>
    </source>
</evidence>
<dbReference type="Gene3D" id="3.90.550.10">
    <property type="entry name" value="Spore Coat Polysaccharide Biosynthesis Protein SpsA, Chain A"/>
    <property type="match status" value="1"/>
</dbReference>
<evidence type="ECO:0000256" key="4">
    <source>
        <dbReference type="ARBA" id="ARBA00022679"/>
    </source>
</evidence>
<evidence type="ECO:0000313" key="7">
    <source>
        <dbReference type="Proteomes" id="UP000250997"/>
    </source>
</evidence>
<dbReference type="Proteomes" id="UP000250997">
    <property type="component" value="Unassembled WGS sequence"/>
</dbReference>
<keyword evidence="4" id="KW-0808">Transferase</keyword>
<dbReference type="RefSeq" id="WP_158394599.1">
    <property type="nucleotide sequence ID" value="NZ_CP026548.1"/>
</dbReference>
<evidence type="ECO:0000256" key="3">
    <source>
        <dbReference type="ARBA" id="ARBA00022676"/>
    </source>
</evidence>
<dbReference type="SUPFAM" id="SSF53448">
    <property type="entry name" value="Nucleotide-diphospho-sugar transferases"/>
    <property type="match status" value="1"/>
</dbReference>
<dbReference type="GO" id="GO:0016757">
    <property type="term" value="F:glycosyltransferase activity"/>
    <property type="evidence" value="ECO:0007669"/>
    <property type="project" value="UniProtKB-KW"/>
</dbReference>
<comment type="similarity">
    <text evidence="2">Belongs to the glycosyltransferase 2 family.</text>
</comment>
<evidence type="ECO:0000259" key="5">
    <source>
        <dbReference type="Pfam" id="PF00535"/>
    </source>
</evidence>
<dbReference type="AlphaFoldDB" id="A0AAX1QM40"/>
<evidence type="ECO:0000313" key="6">
    <source>
        <dbReference type="EMBL" id="RAW53106.1"/>
    </source>
</evidence>
<dbReference type="CDD" id="cd04185">
    <property type="entry name" value="GT_2_like_b"/>
    <property type="match status" value="1"/>
</dbReference>
<dbReference type="PANTHER" id="PTHR43179:SF12">
    <property type="entry name" value="GALACTOFURANOSYLTRANSFERASE GLFT2"/>
    <property type="match status" value="1"/>
</dbReference>
<keyword evidence="3" id="KW-0328">Glycosyltransferase</keyword>
<reference evidence="6 7" key="1">
    <citation type="submission" date="2018-02" db="EMBL/GenBank/DDBJ databases">
        <title>Complete genome sequencing of Faecalibacterium prausnitzii strains isolated from the human gut.</title>
        <authorList>
            <person name="Fitzgerald B.C."/>
            <person name="Shkoporov A.N."/>
            <person name="Ross P.R."/>
            <person name="Hill C."/>
        </authorList>
    </citation>
    <scope>NUCLEOTIDE SEQUENCE [LARGE SCALE GENOMIC DNA]</scope>
    <source>
        <strain evidence="6 7">APC942/18-1</strain>
    </source>
</reference>
<gene>
    <name evidence="6" type="ORF">C4N27_02890</name>
</gene>
<sequence length="304" mass="35207">MMNFAVVVVTYNRLELLKECLECIRNQELVPNNVVIVDNNSTDGTGKYLNGIKEIIEHQWIVKHEEQNIGGAGGFHDGLKLAMETDSEWFLLIDDDAMIAPNYLSLIAESIEKHPSILAYSGTVVTENNIMIEHRRRFKKAEVPVPIEEYKQADFEYDLCSFCGAVINRKVVNQIGYPERDFFIWYDDTEYSLRIMNVSKFLNVNNAILNHKTKIVDATSGNNVTRFNWKTYYGYRNIIYSDRKHHMLWVGIRYHLARWLRAGISDFLNPSIDKEISKYNLQLIIDAIHDGLVGHLGINKDYRP</sequence>
<evidence type="ECO:0000256" key="1">
    <source>
        <dbReference type="ARBA" id="ARBA00004776"/>
    </source>
</evidence>
<protein>
    <recommendedName>
        <fullName evidence="5">Glycosyltransferase 2-like domain-containing protein</fullName>
    </recommendedName>
</protein>
<comment type="pathway">
    <text evidence="1">Cell wall biogenesis; cell wall polysaccharide biosynthesis.</text>
</comment>
<organism evidence="6 7">
    <name type="scientific">Faecalibacterium prausnitzii</name>
    <dbReference type="NCBI Taxonomy" id="853"/>
    <lineage>
        <taxon>Bacteria</taxon>
        <taxon>Bacillati</taxon>
        <taxon>Bacillota</taxon>
        <taxon>Clostridia</taxon>
        <taxon>Eubacteriales</taxon>
        <taxon>Oscillospiraceae</taxon>
        <taxon>Faecalibacterium</taxon>
    </lineage>
</organism>
<accession>A0AAX1QM40</accession>
<feature type="domain" description="Glycosyltransferase 2-like" evidence="5">
    <location>
        <begin position="6"/>
        <end position="175"/>
    </location>
</feature>
<dbReference type="EMBL" id="PRLA01000001">
    <property type="protein sequence ID" value="RAW53106.1"/>
    <property type="molecule type" value="Genomic_DNA"/>
</dbReference>
<proteinExistence type="inferred from homology"/>
<dbReference type="InterPro" id="IPR029044">
    <property type="entry name" value="Nucleotide-diphossugar_trans"/>
</dbReference>
<name>A0AAX1QM40_9FIRM</name>